<dbReference type="OrthoDB" id="721232at2759"/>
<reference evidence="2 3" key="1">
    <citation type="journal article" date="2010" name="Nature">
        <title>Genome sequencing and analysis of the model grass Brachypodium distachyon.</title>
        <authorList>
            <consortium name="International Brachypodium Initiative"/>
        </authorList>
    </citation>
    <scope>NUCLEOTIDE SEQUENCE [LARGE SCALE GENOMIC DNA]</scope>
    <source>
        <strain evidence="2 3">Bd21</strain>
    </source>
</reference>
<reference evidence="2" key="2">
    <citation type="submission" date="2017-06" db="EMBL/GenBank/DDBJ databases">
        <title>WGS assembly of Brachypodium distachyon.</title>
        <authorList>
            <consortium name="The International Brachypodium Initiative"/>
            <person name="Lucas S."/>
            <person name="Harmon-Smith M."/>
            <person name="Lail K."/>
            <person name="Tice H."/>
            <person name="Grimwood J."/>
            <person name="Bruce D."/>
            <person name="Barry K."/>
            <person name="Shu S."/>
            <person name="Lindquist E."/>
            <person name="Wang M."/>
            <person name="Pitluck S."/>
            <person name="Vogel J.P."/>
            <person name="Garvin D.F."/>
            <person name="Mockler T.C."/>
            <person name="Schmutz J."/>
            <person name="Rokhsar D."/>
            <person name="Bevan M.W."/>
        </authorList>
    </citation>
    <scope>NUCLEOTIDE SEQUENCE</scope>
    <source>
        <strain evidence="2">Bd21</strain>
    </source>
</reference>
<sequence length="196" mass="21526">MAGLKPSANPFAFLDRSDPGDKRLTDLDDAIAQETEAAAQAKPKPKKTAAASMAKKPTPAAPPRAAVSKATNVAPAAKSVSTDYTYTPPQPTRPVSLTQVLFGNAILRLGITSSDRITWTSRPRRRRRTVASRPAMVRVQGLRQMITTRPRVERSAVDIPRTRPLHHPCTSRHRRLPCRPLLLRRRACMTPTSSPP</sequence>
<reference evidence="3" key="3">
    <citation type="submission" date="2018-08" db="UniProtKB">
        <authorList>
            <consortium name="EnsemblPlants"/>
        </authorList>
    </citation>
    <scope>IDENTIFICATION</scope>
    <source>
        <strain evidence="3">cv. Bd21</strain>
    </source>
</reference>
<dbReference type="EnsemblPlants" id="KQJ83330">
    <property type="protein sequence ID" value="KQJ83330"/>
    <property type="gene ID" value="BRADI_5g14341v3"/>
</dbReference>
<feature type="compositionally biased region" description="Low complexity" evidence="1">
    <location>
        <begin position="37"/>
        <end position="66"/>
    </location>
</feature>
<feature type="region of interest" description="Disordered" evidence="1">
    <location>
        <begin position="1"/>
        <end position="24"/>
    </location>
</feature>
<evidence type="ECO:0000313" key="2">
    <source>
        <dbReference type="EMBL" id="KQJ83330.1"/>
    </source>
</evidence>
<dbReference type="AlphaFoldDB" id="A0A0Q3GQS3"/>
<name>A0A0Q3GQS3_BRADI</name>
<gene>
    <name evidence="2" type="ORF">BRADI_5g14341v3</name>
</gene>
<feature type="compositionally biased region" description="Polar residues" evidence="1">
    <location>
        <begin position="79"/>
        <end position="91"/>
    </location>
</feature>
<evidence type="ECO:0000313" key="3">
    <source>
        <dbReference type="EnsemblPlants" id="KQJ83330"/>
    </source>
</evidence>
<proteinExistence type="predicted"/>
<accession>A0A0Q3GQS3</accession>
<dbReference type="EMBL" id="CM000884">
    <property type="protein sequence ID" value="KQJ83330.1"/>
    <property type="molecule type" value="Genomic_DNA"/>
</dbReference>
<evidence type="ECO:0000313" key="4">
    <source>
        <dbReference type="Proteomes" id="UP000008810"/>
    </source>
</evidence>
<dbReference type="Proteomes" id="UP000008810">
    <property type="component" value="Chromosome 5"/>
</dbReference>
<organism evidence="2">
    <name type="scientific">Brachypodium distachyon</name>
    <name type="common">Purple false brome</name>
    <name type="synonym">Trachynia distachya</name>
    <dbReference type="NCBI Taxonomy" id="15368"/>
    <lineage>
        <taxon>Eukaryota</taxon>
        <taxon>Viridiplantae</taxon>
        <taxon>Streptophyta</taxon>
        <taxon>Embryophyta</taxon>
        <taxon>Tracheophyta</taxon>
        <taxon>Spermatophyta</taxon>
        <taxon>Magnoliopsida</taxon>
        <taxon>Liliopsida</taxon>
        <taxon>Poales</taxon>
        <taxon>Poaceae</taxon>
        <taxon>BOP clade</taxon>
        <taxon>Pooideae</taxon>
        <taxon>Stipodae</taxon>
        <taxon>Brachypodieae</taxon>
        <taxon>Brachypodium</taxon>
    </lineage>
</organism>
<feature type="compositionally biased region" description="Basic and acidic residues" evidence="1">
    <location>
        <begin position="15"/>
        <end position="24"/>
    </location>
</feature>
<evidence type="ECO:0000256" key="1">
    <source>
        <dbReference type="SAM" id="MobiDB-lite"/>
    </source>
</evidence>
<dbReference type="InParanoid" id="A0A0Q3GQS3"/>
<keyword evidence="4" id="KW-1185">Reference proteome</keyword>
<dbReference type="Gramene" id="KQJ83330">
    <property type="protein sequence ID" value="KQJ83330"/>
    <property type="gene ID" value="BRADI_5g14341v3"/>
</dbReference>
<protein>
    <submittedName>
        <fullName evidence="2 3">Uncharacterized protein</fullName>
    </submittedName>
</protein>
<feature type="region of interest" description="Disordered" evidence="1">
    <location>
        <begin position="36"/>
        <end position="91"/>
    </location>
</feature>